<dbReference type="AlphaFoldDB" id="A0A3E0U2E2"/>
<name>A0A3E0U2E2_9GAMM</name>
<keyword evidence="1" id="KW-0732">Signal</keyword>
<gene>
    <name evidence="2" type="ORF">DXX94_08395</name>
</gene>
<proteinExistence type="predicted"/>
<evidence type="ECO:0008006" key="4">
    <source>
        <dbReference type="Google" id="ProtNLM"/>
    </source>
</evidence>
<sequence length="136" mass="14266">MKNLIGTLAFLAALASTQVTAANIQFVAKNTSAETNLCLVAAQQGYQAAVKQLGSEKLAANTKCNGETLKAFAHSFAAEKAAVAHKTVVLPGNQTMESQLCMKAVKEGVRAVGHRISSLRCNGQSVTSFVKAVKRS</sequence>
<evidence type="ECO:0000256" key="1">
    <source>
        <dbReference type="SAM" id="SignalP"/>
    </source>
</evidence>
<feature type="signal peptide" evidence="1">
    <location>
        <begin position="1"/>
        <end position="21"/>
    </location>
</feature>
<evidence type="ECO:0000313" key="3">
    <source>
        <dbReference type="Proteomes" id="UP000256899"/>
    </source>
</evidence>
<dbReference type="EMBL" id="QUOT01000001">
    <property type="protein sequence ID" value="REL30733.1"/>
    <property type="molecule type" value="Genomic_DNA"/>
</dbReference>
<feature type="chain" id="PRO_5017820970" description="Exonuclease III" evidence="1">
    <location>
        <begin position="22"/>
        <end position="136"/>
    </location>
</feature>
<accession>A0A3E0U2E2</accession>
<dbReference type="Proteomes" id="UP000256899">
    <property type="component" value="Unassembled WGS sequence"/>
</dbReference>
<organism evidence="2 3">
    <name type="scientific">Thalassotalea euphylliae</name>
    <dbReference type="NCBI Taxonomy" id="1655234"/>
    <lineage>
        <taxon>Bacteria</taxon>
        <taxon>Pseudomonadati</taxon>
        <taxon>Pseudomonadota</taxon>
        <taxon>Gammaproteobacteria</taxon>
        <taxon>Alteromonadales</taxon>
        <taxon>Colwelliaceae</taxon>
        <taxon>Thalassotalea</taxon>
    </lineage>
</organism>
<dbReference type="RefSeq" id="WP_116015151.1">
    <property type="nucleotide sequence ID" value="NZ_QUOT01000001.1"/>
</dbReference>
<comment type="caution">
    <text evidence="2">The sequence shown here is derived from an EMBL/GenBank/DDBJ whole genome shotgun (WGS) entry which is preliminary data.</text>
</comment>
<protein>
    <recommendedName>
        <fullName evidence="4">Exonuclease III</fullName>
    </recommendedName>
</protein>
<reference evidence="3" key="1">
    <citation type="submission" date="2018-08" db="EMBL/GenBank/DDBJ databases">
        <title>Thalassotalea euphylliae genome.</title>
        <authorList>
            <person name="Summers S."/>
            <person name="Rice S.A."/>
            <person name="Freckelton M.L."/>
            <person name="Nedved B.T."/>
            <person name="Hadfield M.G."/>
        </authorList>
    </citation>
    <scope>NUCLEOTIDE SEQUENCE [LARGE SCALE GENOMIC DNA]</scope>
    <source>
        <strain evidence="3">H3</strain>
    </source>
</reference>
<keyword evidence="3" id="KW-1185">Reference proteome</keyword>
<evidence type="ECO:0000313" key="2">
    <source>
        <dbReference type="EMBL" id="REL30733.1"/>
    </source>
</evidence>